<evidence type="ECO:0000313" key="3">
    <source>
        <dbReference type="EMBL" id="MEK0082203.1"/>
    </source>
</evidence>
<dbReference type="Gene3D" id="3.30.70.1230">
    <property type="entry name" value="Nucleotide cyclase"/>
    <property type="match status" value="1"/>
</dbReference>
<dbReference type="InterPro" id="IPR029787">
    <property type="entry name" value="Nucleotide_cyclase"/>
</dbReference>
<dbReference type="Gene3D" id="1.25.40.10">
    <property type="entry name" value="Tetratricopeptide repeat domain"/>
    <property type="match status" value="2"/>
</dbReference>
<accession>A0ABU8XP43</accession>
<evidence type="ECO:0000256" key="1">
    <source>
        <dbReference type="SAM" id="Phobius"/>
    </source>
</evidence>
<keyword evidence="1" id="KW-1133">Transmembrane helix</keyword>
<dbReference type="PROSITE" id="PS50125">
    <property type="entry name" value="GUANYLATE_CYCLASE_2"/>
    <property type="match status" value="1"/>
</dbReference>
<dbReference type="CDD" id="cd07302">
    <property type="entry name" value="CHD"/>
    <property type="match status" value="1"/>
</dbReference>
<keyword evidence="1" id="KW-0812">Transmembrane</keyword>
<dbReference type="InterPro" id="IPR011990">
    <property type="entry name" value="TPR-like_helical_dom_sf"/>
</dbReference>
<sequence>MAAKDRAERRLAAILAADVVGYSRLIEADEAATLALIKSLRREVIDPLLAEHHGRIVKLMGDGALVEFASVVDAVACAVAVQRAVAGRQAAVPAERRIVFRIGVNLGDVVVEGEDLLGDGVNVAARLEQLCEPGGVLVSGTAYDHLQGRLGLPLTFAGEQRVKNIARPIRTYRVELDGKAARRRSWWQGRRAAAALAALLVLAAAAAGGWWWGRAGGDAGAQGRASIAVLPFENLGGDAATGRLADGLTEDTITDLARFRDLDVIARNSTAAYKGKPVDVREVGRALGVRYVLEGSIQRQGARVRVTAQLIDAPTGTHVWSERWDRPTQDVFAVQSELAEAVAAKIGGYTGLIVAADRDLAKRKRPQDLNAYDLYLLGIEAKHRETKESVEEAIRLLKQSLAIDPNFARAWTGLSWSYQVLGGFVDETPELRQAAKDAAQQAVDLDPMDAEAHAALASALGREGNLVRTGAELGKALDLNPNSADILTFYADWASSFGQAERGAAAAEQAIRLNPNMPNWALSSYRYAFFMVGRYEDALRMLDRKPRDNYRRSDYVFRAAALGALGRVEEAHAAVAEALTRFPNLTVEGFAGAPEWSAAERQRLTDTMRRAGFPACAKQETLKIMPGLERLPECASS</sequence>
<dbReference type="InterPro" id="IPR001054">
    <property type="entry name" value="A/G_cyclase"/>
</dbReference>
<dbReference type="Proteomes" id="UP001375743">
    <property type="component" value="Unassembled WGS sequence"/>
</dbReference>
<gene>
    <name evidence="3" type="ORF">U1T56_03495</name>
</gene>
<dbReference type="SUPFAM" id="SSF52964">
    <property type="entry name" value="TolB, N-terminal domain"/>
    <property type="match status" value="1"/>
</dbReference>
<dbReference type="SUPFAM" id="SSF48452">
    <property type="entry name" value="TPR-like"/>
    <property type="match status" value="1"/>
</dbReference>
<evidence type="ECO:0000259" key="2">
    <source>
        <dbReference type="PROSITE" id="PS50125"/>
    </source>
</evidence>
<comment type="caution">
    <text evidence="3">The sequence shown here is derived from an EMBL/GenBank/DDBJ whole genome shotgun (WGS) entry which is preliminary data.</text>
</comment>
<dbReference type="PANTHER" id="PTHR43081:SF19">
    <property type="entry name" value="PH-SENSITIVE ADENYLATE CYCLASE RV1264"/>
    <property type="match status" value="1"/>
</dbReference>
<feature type="transmembrane region" description="Helical" evidence="1">
    <location>
        <begin position="192"/>
        <end position="212"/>
    </location>
</feature>
<dbReference type="RefSeq" id="WP_418158051.1">
    <property type="nucleotide sequence ID" value="NZ_JBBLZC010000002.1"/>
</dbReference>
<protein>
    <submittedName>
        <fullName evidence="3">Adenylate/guanylate cyclase domain-containing protein</fullName>
    </submittedName>
</protein>
<name>A0ABU8XP43_9PROT</name>
<reference evidence="3 4" key="1">
    <citation type="submission" date="2024-01" db="EMBL/GenBank/DDBJ databases">
        <title>Multi-omics insights into the function and evolution of sodium benzoate biodegradation pathways in Benzoatithermus flavus gen. nov., sp. nov. from hot spring.</title>
        <authorList>
            <person name="Hu C.-J."/>
            <person name="Li W.-J."/>
        </authorList>
    </citation>
    <scope>NUCLEOTIDE SEQUENCE [LARGE SCALE GENOMIC DNA]</scope>
    <source>
        <strain evidence="3 4">SYSU G07066</strain>
    </source>
</reference>
<dbReference type="PANTHER" id="PTHR43081">
    <property type="entry name" value="ADENYLATE CYCLASE, TERMINAL-DIFFERENTIATION SPECIFIC-RELATED"/>
    <property type="match status" value="1"/>
</dbReference>
<proteinExistence type="predicted"/>
<dbReference type="InterPro" id="IPR050697">
    <property type="entry name" value="Adenylyl/Guanylyl_Cyclase_3/4"/>
</dbReference>
<keyword evidence="4" id="KW-1185">Reference proteome</keyword>
<dbReference type="EMBL" id="JBBLZC010000002">
    <property type="protein sequence ID" value="MEK0082203.1"/>
    <property type="molecule type" value="Genomic_DNA"/>
</dbReference>
<feature type="domain" description="Guanylate cyclase" evidence="2">
    <location>
        <begin position="13"/>
        <end position="128"/>
    </location>
</feature>
<dbReference type="SUPFAM" id="SSF55073">
    <property type="entry name" value="Nucleotide cyclase"/>
    <property type="match status" value="1"/>
</dbReference>
<keyword evidence="1" id="KW-0472">Membrane</keyword>
<dbReference type="Gene3D" id="3.40.50.10070">
    <property type="entry name" value="TolB, N-terminal domain"/>
    <property type="match status" value="1"/>
</dbReference>
<organism evidence="3 4">
    <name type="scientific">Benzoatithermus flavus</name>
    <dbReference type="NCBI Taxonomy" id="3108223"/>
    <lineage>
        <taxon>Bacteria</taxon>
        <taxon>Pseudomonadati</taxon>
        <taxon>Pseudomonadota</taxon>
        <taxon>Alphaproteobacteria</taxon>
        <taxon>Geminicoccales</taxon>
        <taxon>Geminicoccaceae</taxon>
        <taxon>Benzoatithermus</taxon>
    </lineage>
</organism>
<dbReference type="Pfam" id="PF00211">
    <property type="entry name" value="Guanylate_cyc"/>
    <property type="match status" value="1"/>
</dbReference>
<evidence type="ECO:0000313" key="4">
    <source>
        <dbReference type="Proteomes" id="UP001375743"/>
    </source>
</evidence>